<dbReference type="InterPro" id="IPR025638">
    <property type="entry name" value="DUF4336"/>
</dbReference>
<accession>A0A2S7VRT5</accession>
<sequence length="228" mass="25799">MEKLAHEIWIFDGSSVQFLGLPFSTRMTIVRLSSGELWVHSPIKLSEAIIAQISSLGEVRYLIAPNHLHHLFLPDWLAVYPKAEVFGTNEVIAKRGDLSFNGSLNHKQSWAWGADIDQVLFSGSPLMEECVFFHKSSGVLIVTDLVENFSGNDFNYWQRVVAKGVGILAPNGKMPLDWRLSFMFGKSDASRHLDSLLSWKPQILVMSHGEIVKENADKFLERAFKWLI</sequence>
<dbReference type="SUPFAM" id="SSF56281">
    <property type="entry name" value="Metallo-hydrolase/oxidoreductase"/>
    <property type="match status" value="1"/>
</dbReference>
<reference evidence="1 2" key="1">
    <citation type="submission" date="2016-12" db="EMBL/GenBank/DDBJ databases">
        <title>Diversity of luminous bacteria.</title>
        <authorList>
            <person name="Yoshizawa S."/>
            <person name="Kogure K."/>
        </authorList>
    </citation>
    <scope>NUCLEOTIDE SEQUENCE [LARGE SCALE GENOMIC DNA]</scope>
    <source>
        <strain evidence="1 2">LC2-408</strain>
    </source>
</reference>
<comment type="caution">
    <text evidence="1">The sequence shown here is derived from an EMBL/GenBank/DDBJ whole genome shotgun (WGS) entry which is preliminary data.</text>
</comment>
<dbReference type="Proteomes" id="UP000238707">
    <property type="component" value="Unassembled WGS sequence"/>
</dbReference>
<dbReference type="RefSeq" id="WP_032554423.1">
    <property type="nucleotide sequence ID" value="NZ_MSCI01000001.1"/>
</dbReference>
<name>A0A2S7VRT5_9VIBR</name>
<dbReference type="PANTHER" id="PTHR33835:SF1">
    <property type="entry name" value="METALLO-BETA-LACTAMASE DOMAIN-CONTAINING PROTEIN"/>
    <property type="match status" value="1"/>
</dbReference>
<keyword evidence="2" id="KW-1185">Reference proteome</keyword>
<evidence type="ECO:0000313" key="2">
    <source>
        <dbReference type="Proteomes" id="UP000238707"/>
    </source>
</evidence>
<dbReference type="InterPro" id="IPR036866">
    <property type="entry name" value="RibonucZ/Hydroxyglut_hydro"/>
</dbReference>
<dbReference type="EMBL" id="MSCI01000001">
    <property type="protein sequence ID" value="PQJ64798.1"/>
    <property type="molecule type" value="Genomic_DNA"/>
</dbReference>
<dbReference type="AlphaFoldDB" id="A0A2S7VRT5"/>
<organism evidence="1 2">
    <name type="scientific">Vibrio chagasii</name>
    <dbReference type="NCBI Taxonomy" id="170679"/>
    <lineage>
        <taxon>Bacteria</taxon>
        <taxon>Pseudomonadati</taxon>
        <taxon>Pseudomonadota</taxon>
        <taxon>Gammaproteobacteria</taxon>
        <taxon>Vibrionales</taxon>
        <taxon>Vibrionaceae</taxon>
        <taxon>Vibrio</taxon>
    </lineage>
</organism>
<dbReference type="Pfam" id="PF14234">
    <property type="entry name" value="DUF4336"/>
    <property type="match status" value="1"/>
</dbReference>
<evidence type="ECO:0008006" key="3">
    <source>
        <dbReference type="Google" id="ProtNLM"/>
    </source>
</evidence>
<proteinExistence type="predicted"/>
<dbReference type="PANTHER" id="PTHR33835">
    <property type="entry name" value="YALI0C07656P"/>
    <property type="match status" value="1"/>
</dbReference>
<evidence type="ECO:0000313" key="1">
    <source>
        <dbReference type="EMBL" id="PQJ64798.1"/>
    </source>
</evidence>
<protein>
    <recommendedName>
        <fullName evidence="3">DUF4336 domain-containing protein</fullName>
    </recommendedName>
</protein>
<gene>
    <name evidence="1" type="ORF">BTO10_07805</name>
</gene>